<evidence type="ECO:0000313" key="3">
    <source>
        <dbReference type="EMBL" id="PPQ72148.1"/>
    </source>
</evidence>
<keyword evidence="2" id="KW-0472">Membrane</keyword>
<name>A0A409W0Y1_9AGAR</name>
<feature type="transmembrane region" description="Helical" evidence="2">
    <location>
        <begin position="65"/>
        <end position="87"/>
    </location>
</feature>
<gene>
    <name evidence="3" type="ORF">CVT26_006904</name>
</gene>
<organism evidence="3 4">
    <name type="scientific">Gymnopilus dilepis</name>
    <dbReference type="NCBI Taxonomy" id="231916"/>
    <lineage>
        <taxon>Eukaryota</taxon>
        <taxon>Fungi</taxon>
        <taxon>Dikarya</taxon>
        <taxon>Basidiomycota</taxon>
        <taxon>Agaricomycotina</taxon>
        <taxon>Agaricomycetes</taxon>
        <taxon>Agaricomycetidae</taxon>
        <taxon>Agaricales</taxon>
        <taxon>Agaricineae</taxon>
        <taxon>Hymenogastraceae</taxon>
        <taxon>Gymnopilus</taxon>
    </lineage>
</organism>
<dbReference type="AlphaFoldDB" id="A0A409W0Y1"/>
<evidence type="ECO:0000256" key="2">
    <source>
        <dbReference type="SAM" id="Phobius"/>
    </source>
</evidence>
<dbReference type="OrthoDB" id="3188789at2759"/>
<evidence type="ECO:0000256" key="1">
    <source>
        <dbReference type="SAM" id="MobiDB-lite"/>
    </source>
</evidence>
<evidence type="ECO:0000313" key="4">
    <source>
        <dbReference type="Proteomes" id="UP000284706"/>
    </source>
</evidence>
<feature type="region of interest" description="Disordered" evidence="1">
    <location>
        <begin position="299"/>
        <end position="327"/>
    </location>
</feature>
<feature type="compositionally biased region" description="Low complexity" evidence="1">
    <location>
        <begin position="266"/>
        <end position="278"/>
    </location>
</feature>
<dbReference type="EMBL" id="NHYE01005471">
    <property type="protein sequence ID" value="PPQ72148.1"/>
    <property type="molecule type" value="Genomic_DNA"/>
</dbReference>
<dbReference type="Proteomes" id="UP000284706">
    <property type="component" value="Unassembled WGS sequence"/>
</dbReference>
<dbReference type="InParanoid" id="A0A409W0Y1"/>
<feature type="transmembrane region" description="Helical" evidence="2">
    <location>
        <begin position="24"/>
        <end position="45"/>
    </location>
</feature>
<accession>A0A409W0Y1</accession>
<feature type="transmembrane region" description="Helical" evidence="2">
    <location>
        <begin position="99"/>
        <end position="121"/>
    </location>
</feature>
<comment type="caution">
    <text evidence="3">The sequence shown here is derived from an EMBL/GenBank/DDBJ whole genome shotgun (WGS) entry which is preliminary data.</text>
</comment>
<proteinExistence type="predicted"/>
<keyword evidence="2" id="KW-1133">Transmembrane helix</keyword>
<feature type="transmembrane region" description="Helical" evidence="2">
    <location>
        <begin position="141"/>
        <end position="163"/>
    </location>
</feature>
<feature type="compositionally biased region" description="Polar residues" evidence="1">
    <location>
        <begin position="299"/>
        <end position="308"/>
    </location>
</feature>
<feature type="compositionally biased region" description="Polar residues" evidence="1">
    <location>
        <begin position="254"/>
        <end position="264"/>
    </location>
</feature>
<sequence length="344" mass="38157">MPFERPHSSAKATSKNLLKRNPFLVFRLVSLGLLSNLALLSLIFASWNINASLSAGLSSPSTSVFILFSSALLLTCVVFSLLQFLCLKRKIVNMAVDCAWIGTTSIFQLGAAISSTINGAASCHPSSDISVCASSVLLVPATWFTCVLALIYFLASFVSTMAHKDLYPDIWKRVVFEVDWFYDRPQELSPKEKNLKDFFLGKLHAGSDPYFDYYEDIESTAARKKHYPIRDSVEESTPYGPVKIRRGIDHPFTLPSSKQKSPTPQKVVLPLPSLPSKSAPIGPAGSRYLERFRDSSILSRPETPSQFSKHYHAQKPSFPPSILDVDKPIPLPELSEWVKAESAL</sequence>
<keyword evidence="2" id="KW-0812">Transmembrane</keyword>
<feature type="region of interest" description="Disordered" evidence="1">
    <location>
        <begin position="252"/>
        <end position="282"/>
    </location>
</feature>
<keyword evidence="4" id="KW-1185">Reference proteome</keyword>
<protein>
    <submittedName>
        <fullName evidence="3">Uncharacterized protein</fullName>
    </submittedName>
</protein>
<reference evidence="3 4" key="1">
    <citation type="journal article" date="2018" name="Evol. Lett.">
        <title>Horizontal gene cluster transfer increased hallucinogenic mushroom diversity.</title>
        <authorList>
            <person name="Reynolds H.T."/>
            <person name="Vijayakumar V."/>
            <person name="Gluck-Thaler E."/>
            <person name="Korotkin H.B."/>
            <person name="Matheny P.B."/>
            <person name="Slot J.C."/>
        </authorList>
    </citation>
    <scope>NUCLEOTIDE SEQUENCE [LARGE SCALE GENOMIC DNA]</scope>
    <source>
        <strain evidence="3 4">SRW20</strain>
    </source>
</reference>
<dbReference type="STRING" id="231916.A0A409W0Y1"/>